<gene>
    <name evidence="6" type="primary">ACOT8</name>
</gene>
<feature type="compositionally biased region" description="Basic residues" evidence="3">
    <location>
        <begin position="404"/>
        <end position="413"/>
    </location>
</feature>
<feature type="region of interest" description="Disordered" evidence="3">
    <location>
        <begin position="206"/>
        <end position="238"/>
    </location>
</feature>
<feature type="compositionally biased region" description="Basic and acidic residues" evidence="3">
    <location>
        <begin position="355"/>
        <end position="378"/>
    </location>
</feature>
<feature type="compositionally biased region" description="Low complexity" evidence="3">
    <location>
        <begin position="650"/>
        <end position="659"/>
    </location>
</feature>
<organism evidence="6 7">
    <name type="scientific">Ornithorhynchus anatinus</name>
    <name type="common">Duckbill platypus</name>
    <dbReference type="NCBI Taxonomy" id="9258"/>
    <lineage>
        <taxon>Eukaryota</taxon>
        <taxon>Metazoa</taxon>
        <taxon>Chordata</taxon>
        <taxon>Craniata</taxon>
        <taxon>Vertebrata</taxon>
        <taxon>Euteleostomi</taxon>
        <taxon>Mammalia</taxon>
        <taxon>Monotremata</taxon>
        <taxon>Ornithorhynchidae</taxon>
        <taxon>Ornithorhynchus</taxon>
    </lineage>
</organism>
<protein>
    <recommendedName>
        <fullName evidence="8">Acyl-CoA thioesterase 8</fullName>
    </recommendedName>
</protein>
<evidence type="ECO:0000256" key="3">
    <source>
        <dbReference type="SAM" id="MobiDB-lite"/>
    </source>
</evidence>
<feature type="compositionally biased region" description="Pro residues" evidence="3">
    <location>
        <begin position="760"/>
        <end position="771"/>
    </location>
</feature>
<feature type="region of interest" description="Disordered" evidence="3">
    <location>
        <begin position="786"/>
        <end position="817"/>
    </location>
</feature>
<dbReference type="Bgee" id="ENSOANG00000045670">
    <property type="expression patterns" value="Expressed in testis and 7 other cell types or tissues"/>
</dbReference>
<dbReference type="Gene3D" id="2.40.160.210">
    <property type="entry name" value="Acyl-CoA thioesterase, double hotdog domain"/>
    <property type="match status" value="1"/>
</dbReference>
<dbReference type="GO" id="GO:0005782">
    <property type="term" value="C:peroxisomal matrix"/>
    <property type="evidence" value="ECO:0000318"/>
    <property type="project" value="GO_Central"/>
</dbReference>
<dbReference type="GO" id="GO:0009062">
    <property type="term" value="P:fatty acid catabolic process"/>
    <property type="evidence" value="ECO:0000318"/>
    <property type="project" value="GO_Central"/>
</dbReference>
<feature type="compositionally biased region" description="Gly residues" evidence="3">
    <location>
        <begin position="660"/>
        <end position="676"/>
    </location>
</feature>
<dbReference type="CDD" id="cd03444">
    <property type="entry name" value="Thioesterase_II_repeat1"/>
    <property type="match status" value="1"/>
</dbReference>
<feature type="compositionally biased region" description="Basic and acidic residues" evidence="3">
    <location>
        <begin position="580"/>
        <end position="592"/>
    </location>
</feature>
<reference evidence="6" key="2">
    <citation type="submission" date="2025-09" db="UniProtKB">
        <authorList>
            <consortium name="Ensembl"/>
        </authorList>
    </citation>
    <scope>IDENTIFICATION</scope>
    <source>
        <strain evidence="6">Glennie</strain>
    </source>
</reference>
<feature type="compositionally biased region" description="Basic residues" evidence="3">
    <location>
        <begin position="618"/>
        <end position="630"/>
    </location>
</feature>
<dbReference type="InterPro" id="IPR029069">
    <property type="entry name" value="HotDog_dom_sf"/>
</dbReference>
<feature type="compositionally biased region" description="Basic and acidic residues" evidence="3">
    <location>
        <begin position="744"/>
        <end position="755"/>
    </location>
</feature>
<dbReference type="Proteomes" id="UP000002279">
    <property type="component" value="Unplaced"/>
</dbReference>
<dbReference type="PANTHER" id="PTHR11066">
    <property type="entry name" value="ACYL-COA THIOESTERASE"/>
    <property type="match status" value="1"/>
</dbReference>
<evidence type="ECO:0008006" key="8">
    <source>
        <dbReference type="Google" id="ProtNLM"/>
    </source>
</evidence>
<sequence>MAEGGDGEAEEARPDLRSVLVTSVLNLEPLDEDLYRGRHYWVPSTQRLFGGQIVGQALVAAARSVADDVNVHSLHCYFVRKGNPEMAVLYQVERTRTGNSFSVRSVKALQGGQPIFICQASFQRCQPSPLRHQFSMPAVPPPEDLPDHREVIADFLGDPDPREEYRPGLHRIAARDVPIEMKTVGPGGGGPRPRPEQMFWVRARGHIGESGGAGGPGGRGAGGGRGPADASRGRPPGEGDAKLHCCVAAYISDYALLGTALLPQRRRLAVTFLASLDHAMWFHAPFRADRWMLYECRSPWAGPAAGRGGAQGRRGGRRAPGGGRPPPTAARGRRGAGRSGGARRKRGKGRGLQAVDREGAGPRDRGGGASRREIREGAGPRGGGASRRGATRRPTGRGREPPRGRSRGKGHARRSAEGAGPRSRGGTWKGAGPRAAGASAQRRPSSGRGLPRAGPRPPVAARRGPGGVLRPGGSHPRQALPPPQQPLGPAGGGGGAGLRLPAQRPKSRSPAPVGRRSAAPHPDSQLSLDARVPRSPPMGRRGPGPGRPLAPPKATRLPSTPPSSAGNKGRRAPTVPVYSEGKRPPPVERLLDEQQEEVAEARGAARARPARGPGSARWRGRAGRWSRRPGRAAAAGGGRARPPRAPGPDPAAGGAAAPGPSGGGGAGPEAGPGGPAASGRRCAAEGGEGARRRDLPRAPVSSARRGSDPRAPSPRGGLRAGARGAGEPRLTRGSSDRPLASCGTERERERERGRSEPGAGSPPPPPDPSVPLRPLLLLLYHLPPPPLYPPPPVPPDHPPPPLPPFPPTHLPFSSSSSPTYPLLLLSLPSSSHSSSSPPPPPLPLILFFSLLLLFVSSSSSSSSPPPPPLPLILFSSSPPPLLPLLLLLSSPPPAVPPSPSGPRPLVLRTPRGRSPSDQTPASTGNPRKRGGGPCLSHLMSSALPLSPTR</sequence>
<accession>A0A6I8P4F1</accession>
<dbReference type="InterPro" id="IPR003703">
    <property type="entry name" value="Acyl_CoA_thio"/>
</dbReference>
<dbReference type="PANTHER" id="PTHR11066:SF34">
    <property type="entry name" value="ACYL-COENZYME A THIOESTERASE 8"/>
    <property type="match status" value="1"/>
</dbReference>
<feature type="domain" description="Acyl-CoA thioesterase-like N-terminal HotDog" evidence="5">
    <location>
        <begin position="41"/>
        <end position="123"/>
    </location>
</feature>
<feature type="compositionally biased region" description="Low complexity" evidence="3">
    <location>
        <begin position="442"/>
        <end position="463"/>
    </location>
</feature>
<feature type="compositionally biased region" description="Basic residues" evidence="3">
    <location>
        <begin position="331"/>
        <end position="349"/>
    </location>
</feature>
<dbReference type="InterPro" id="IPR049449">
    <property type="entry name" value="TesB_ACOT8-like_N"/>
</dbReference>
<evidence type="ECO:0000256" key="2">
    <source>
        <dbReference type="ARBA" id="ARBA00022801"/>
    </source>
</evidence>
<feature type="region of interest" description="Disordered" evidence="3">
    <location>
        <begin position="302"/>
        <end position="774"/>
    </location>
</feature>
<keyword evidence="7" id="KW-1185">Reference proteome</keyword>
<dbReference type="CDD" id="cd03445">
    <property type="entry name" value="Thioesterase_II_repeat2"/>
    <property type="match status" value="1"/>
</dbReference>
<dbReference type="AlphaFoldDB" id="A0A6I8P4F1"/>
<evidence type="ECO:0000259" key="5">
    <source>
        <dbReference type="Pfam" id="PF13622"/>
    </source>
</evidence>
<dbReference type="Pfam" id="PF13622">
    <property type="entry name" value="4HBT_3"/>
    <property type="match status" value="1"/>
</dbReference>
<dbReference type="InterPro" id="IPR025652">
    <property type="entry name" value="TesB_C"/>
</dbReference>
<comment type="similarity">
    <text evidence="1">Belongs to the C/M/P thioester hydrolase family.</text>
</comment>
<evidence type="ECO:0000313" key="7">
    <source>
        <dbReference type="Proteomes" id="UP000002279"/>
    </source>
</evidence>
<dbReference type="OMA" id="FNTANRR"/>
<feature type="compositionally biased region" description="Low complexity" evidence="3">
    <location>
        <begin position="601"/>
        <end position="617"/>
    </location>
</feature>
<feature type="compositionally biased region" description="Gly residues" evidence="3">
    <location>
        <begin position="208"/>
        <end position="226"/>
    </location>
</feature>
<dbReference type="SUPFAM" id="SSF54637">
    <property type="entry name" value="Thioesterase/thiol ester dehydrase-isomerase"/>
    <property type="match status" value="3"/>
</dbReference>
<feature type="compositionally biased region" description="Pro residues" evidence="3">
    <location>
        <begin position="786"/>
        <end position="809"/>
    </location>
</feature>
<proteinExistence type="inferred from homology"/>
<name>A0A6I8P4F1_ORNAN</name>
<dbReference type="GO" id="GO:0047617">
    <property type="term" value="F:fatty acyl-CoA hydrolase activity"/>
    <property type="evidence" value="ECO:0000318"/>
    <property type="project" value="GO_Central"/>
</dbReference>
<evidence type="ECO:0000256" key="1">
    <source>
        <dbReference type="ARBA" id="ARBA00006538"/>
    </source>
</evidence>
<evidence type="ECO:0000259" key="4">
    <source>
        <dbReference type="Pfam" id="PF02551"/>
    </source>
</evidence>
<feature type="compositionally biased region" description="Polar residues" evidence="3">
    <location>
        <begin position="915"/>
        <end position="925"/>
    </location>
</feature>
<reference evidence="6" key="1">
    <citation type="submission" date="2025-08" db="UniProtKB">
        <authorList>
            <consortium name="Ensembl"/>
        </authorList>
    </citation>
    <scope>IDENTIFICATION</scope>
    <source>
        <strain evidence="6">Glennie</strain>
    </source>
</reference>
<dbReference type="Ensembl" id="ENSOANT00000054640.1">
    <property type="protein sequence ID" value="ENSOANP00000047848.1"/>
    <property type="gene ID" value="ENSOANG00000045670.1"/>
</dbReference>
<dbReference type="InterPro" id="IPR042171">
    <property type="entry name" value="Acyl-CoA_hotdog"/>
</dbReference>
<dbReference type="Pfam" id="PF02551">
    <property type="entry name" value="Acyl_CoA_thio"/>
    <property type="match status" value="1"/>
</dbReference>
<feature type="region of interest" description="Disordered" evidence="3">
    <location>
        <begin position="890"/>
        <end position="949"/>
    </location>
</feature>
<dbReference type="GO" id="GO:0006637">
    <property type="term" value="P:acyl-CoA metabolic process"/>
    <property type="evidence" value="ECO:0000318"/>
    <property type="project" value="GO_Central"/>
</dbReference>
<evidence type="ECO:0000313" key="6">
    <source>
        <dbReference type="Ensembl" id="ENSOANP00000047848.1"/>
    </source>
</evidence>
<keyword evidence="2" id="KW-0378">Hydrolase</keyword>
<feature type="domain" description="Acyl-CoA thioesterase 2 C-terminal" evidence="4">
    <location>
        <begin position="240"/>
        <end position="309"/>
    </location>
</feature>
<dbReference type="InParanoid" id="A0A6I8P4F1"/>
<dbReference type="GeneTree" id="ENSGT00390000004207"/>
<feature type="compositionally biased region" description="Pro residues" evidence="3">
    <location>
        <begin position="890"/>
        <end position="902"/>
    </location>
</feature>
<feature type="compositionally biased region" description="Low complexity" evidence="3">
    <location>
        <begin position="709"/>
        <end position="728"/>
    </location>
</feature>
<feature type="compositionally biased region" description="Gly residues" evidence="3">
    <location>
        <begin position="305"/>
        <end position="322"/>
    </location>
</feature>